<name>A0AA40HFC0_CNENI</name>
<dbReference type="GO" id="GO:0043005">
    <property type="term" value="C:neuron projection"/>
    <property type="evidence" value="ECO:0007669"/>
    <property type="project" value="UniProtKB-SubCell"/>
</dbReference>
<reference evidence="7" key="1">
    <citation type="submission" date="2023-06" db="EMBL/GenBank/DDBJ databases">
        <title>Reference genome for the Northern bat (Eptesicus nilssonii), a most northern bat species.</title>
        <authorList>
            <person name="Laine V.N."/>
            <person name="Pulliainen A.T."/>
            <person name="Lilley T.M."/>
        </authorList>
    </citation>
    <scope>NUCLEOTIDE SEQUENCE</scope>
    <source>
        <strain evidence="7">BLF_Eptnil</strain>
        <tissue evidence="7">Kidney</tissue>
    </source>
</reference>
<sequence>MYLGCRHIPSRKKKKKKKNKNKNKMIAQLKRFHNMSSGDVEARLRKQERRLPQPLRLPAMSPASGLPAEFSGGIEEKSTRRLGGGVEGVSEVRRYGGTREKGLAQRRAGIPANDLVRPHSPGISGSPQAGWPICRHPQGNLWATGHFMGKKSLEPPSSSLLETAPHVSLGDQRLQMRHHLLRILLLQQLWARAPAAQHLTPSTGGRWCTCCRSDAMNEAGTTGLGLCAPREGAEGDLVVAPSGCSPDKEKLHLVTNEALSTAPFQGFSPLASLCCWPKVPREERLDSPRTPQPQRPRECEALTSAPQPSPLSGSAPAGTCGN</sequence>
<evidence type="ECO:0000256" key="3">
    <source>
        <dbReference type="ARBA" id="ARBA00010012"/>
    </source>
</evidence>
<keyword evidence="4" id="KW-0964">Secreted</keyword>
<dbReference type="InterPro" id="IPR000874">
    <property type="entry name" value="Bombesin"/>
</dbReference>
<evidence type="ECO:0000256" key="4">
    <source>
        <dbReference type="ARBA" id="ARBA00022525"/>
    </source>
</evidence>
<protein>
    <submittedName>
        <fullName evidence="7">Uncharacterized protein</fullName>
    </submittedName>
</protein>
<accession>A0AA40HFC0</accession>
<dbReference type="PROSITE" id="PS00257">
    <property type="entry name" value="BOMBESIN"/>
    <property type="match status" value="1"/>
</dbReference>
<keyword evidence="5" id="KW-0027">Amidation</keyword>
<evidence type="ECO:0000256" key="2">
    <source>
        <dbReference type="ARBA" id="ARBA00004613"/>
    </source>
</evidence>
<dbReference type="PANTHER" id="PTHR16866:SF3">
    <property type="entry name" value="NEUROMEDIN-B"/>
    <property type="match status" value="1"/>
</dbReference>
<keyword evidence="8" id="KW-1185">Reference proteome</keyword>
<comment type="subcellular location">
    <subcellularLocation>
        <location evidence="1">Cell projection</location>
        <location evidence="1">Neuron projection</location>
    </subcellularLocation>
    <subcellularLocation>
        <location evidence="2">Secreted</location>
    </subcellularLocation>
</comment>
<dbReference type="GO" id="GO:0007218">
    <property type="term" value="P:neuropeptide signaling pathway"/>
    <property type="evidence" value="ECO:0007669"/>
    <property type="project" value="InterPro"/>
</dbReference>
<dbReference type="Pfam" id="PF02044">
    <property type="entry name" value="Bombesin"/>
    <property type="match status" value="1"/>
</dbReference>
<gene>
    <name evidence="7" type="ORF">QTO34_009813</name>
</gene>
<evidence type="ECO:0000256" key="1">
    <source>
        <dbReference type="ARBA" id="ARBA00004487"/>
    </source>
</evidence>
<dbReference type="AlphaFoldDB" id="A0AA40HFC0"/>
<organism evidence="7 8">
    <name type="scientific">Cnephaeus nilssonii</name>
    <name type="common">Northern bat</name>
    <name type="synonym">Eptesicus nilssonii</name>
    <dbReference type="NCBI Taxonomy" id="3371016"/>
    <lineage>
        <taxon>Eukaryota</taxon>
        <taxon>Metazoa</taxon>
        <taxon>Chordata</taxon>
        <taxon>Craniata</taxon>
        <taxon>Vertebrata</taxon>
        <taxon>Euteleostomi</taxon>
        <taxon>Mammalia</taxon>
        <taxon>Eutheria</taxon>
        <taxon>Laurasiatheria</taxon>
        <taxon>Chiroptera</taxon>
        <taxon>Yangochiroptera</taxon>
        <taxon>Vespertilionidae</taxon>
        <taxon>Cnephaeus</taxon>
    </lineage>
</organism>
<feature type="region of interest" description="Disordered" evidence="6">
    <location>
        <begin position="283"/>
        <end position="322"/>
    </location>
</feature>
<dbReference type="GO" id="GO:0031710">
    <property type="term" value="F:neuromedin B receptor binding"/>
    <property type="evidence" value="ECO:0007669"/>
    <property type="project" value="TreeGrafter"/>
</dbReference>
<dbReference type="EMBL" id="JAULJE010000021">
    <property type="protein sequence ID" value="KAK1329631.1"/>
    <property type="molecule type" value="Genomic_DNA"/>
</dbReference>
<feature type="compositionally biased region" description="Basic residues" evidence="6">
    <location>
        <begin position="8"/>
        <end position="22"/>
    </location>
</feature>
<feature type="region of interest" description="Disordered" evidence="6">
    <location>
        <begin position="1"/>
        <end position="22"/>
    </location>
</feature>
<evidence type="ECO:0000256" key="5">
    <source>
        <dbReference type="ARBA" id="ARBA00022815"/>
    </source>
</evidence>
<dbReference type="PANTHER" id="PTHR16866">
    <property type="entry name" value="GASTRIN-RELEASING PEPTIDE"/>
    <property type="match status" value="1"/>
</dbReference>
<dbReference type="GO" id="GO:0005576">
    <property type="term" value="C:extracellular region"/>
    <property type="evidence" value="ECO:0007669"/>
    <property type="project" value="UniProtKB-SubCell"/>
</dbReference>
<proteinExistence type="inferred from homology"/>
<evidence type="ECO:0000256" key="6">
    <source>
        <dbReference type="SAM" id="MobiDB-lite"/>
    </source>
</evidence>
<comment type="similarity">
    <text evidence="3">Belongs to the bombesin/neuromedin-B/ranatensin family.</text>
</comment>
<dbReference type="GO" id="GO:0005184">
    <property type="term" value="F:neuropeptide hormone activity"/>
    <property type="evidence" value="ECO:0007669"/>
    <property type="project" value="TreeGrafter"/>
</dbReference>
<dbReference type="Proteomes" id="UP001177744">
    <property type="component" value="Unassembled WGS sequence"/>
</dbReference>
<comment type="caution">
    <text evidence="7">The sequence shown here is derived from an EMBL/GenBank/DDBJ whole genome shotgun (WGS) entry which is preliminary data.</text>
</comment>
<evidence type="ECO:0000313" key="7">
    <source>
        <dbReference type="EMBL" id="KAK1329631.1"/>
    </source>
</evidence>
<dbReference type="GO" id="GO:0046887">
    <property type="term" value="P:positive regulation of hormone secretion"/>
    <property type="evidence" value="ECO:0007669"/>
    <property type="project" value="TreeGrafter"/>
</dbReference>
<evidence type="ECO:0000313" key="8">
    <source>
        <dbReference type="Proteomes" id="UP001177744"/>
    </source>
</evidence>